<evidence type="ECO:0000313" key="6">
    <source>
        <dbReference type="Proteomes" id="UP001258994"/>
    </source>
</evidence>
<dbReference type="InterPro" id="IPR009057">
    <property type="entry name" value="Homeodomain-like_sf"/>
</dbReference>
<organism evidence="5 6">
    <name type="scientific">Thalassotalea psychrophila</name>
    <dbReference type="NCBI Taxonomy" id="3065647"/>
    <lineage>
        <taxon>Bacteria</taxon>
        <taxon>Pseudomonadati</taxon>
        <taxon>Pseudomonadota</taxon>
        <taxon>Gammaproteobacteria</taxon>
        <taxon>Alteromonadales</taxon>
        <taxon>Colwelliaceae</taxon>
        <taxon>Thalassotalea</taxon>
    </lineage>
</organism>
<dbReference type="Proteomes" id="UP001258994">
    <property type="component" value="Chromosome"/>
</dbReference>
<proteinExistence type="predicted"/>
<name>A0ABY9TZA9_9GAMM</name>
<evidence type="ECO:0000256" key="2">
    <source>
        <dbReference type="ARBA" id="ARBA00023125"/>
    </source>
</evidence>
<keyword evidence="6" id="KW-1185">Reference proteome</keyword>
<keyword evidence="3" id="KW-0804">Transcription</keyword>
<dbReference type="PANTHER" id="PTHR47894:SF4">
    <property type="entry name" value="HTH-TYPE TRANSCRIPTIONAL REGULATOR GADX"/>
    <property type="match status" value="1"/>
</dbReference>
<dbReference type="Pfam" id="PF12625">
    <property type="entry name" value="Arabinose_bd"/>
    <property type="match status" value="1"/>
</dbReference>
<dbReference type="PROSITE" id="PS01124">
    <property type="entry name" value="HTH_ARAC_FAMILY_2"/>
    <property type="match status" value="1"/>
</dbReference>
<dbReference type="Gene3D" id="1.10.10.60">
    <property type="entry name" value="Homeodomain-like"/>
    <property type="match status" value="1"/>
</dbReference>
<evidence type="ECO:0000256" key="3">
    <source>
        <dbReference type="ARBA" id="ARBA00023163"/>
    </source>
</evidence>
<gene>
    <name evidence="5" type="ORF">RGQ13_09450</name>
</gene>
<dbReference type="PANTHER" id="PTHR47894">
    <property type="entry name" value="HTH-TYPE TRANSCRIPTIONAL REGULATOR GADX"/>
    <property type="match status" value="1"/>
</dbReference>
<dbReference type="SUPFAM" id="SSF46689">
    <property type="entry name" value="Homeodomain-like"/>
    <property type="match status" value="1"/>
</dbReference>
<dbReference type="InterPro" id="IPR032687">
    <property type="entry name" value="AraC-type_N"/>
</dbReference>
<dbReference type="SMART" id="SM00342">
    <property type="entry name" value="HTH_ARAC"/>
    <property type="match status" value="1"/>
</dbReference>
<dbReference type="PRINTS" id="PR00032">
    <property type="entry name" value="HTHARAC"/>
</dbReference>
<dbReference type="EMBL" id="CP134145">
    <property type="protein sequence ID" value="WNC74197.1"/>
    <property type="molecule type" value="Genomic_DNA"/>
</dbReference>
<reference evidence="6" key="1">
    <citation type="submission" date="2023-09" db="EMBL/GenBank/DDBJ databases">
        <authorList>
            <person name="Li S."/>
            <person name="Li X."/>
            <person name="Zhang C."/>
            <person name="Zhao Z."/>
        </authorList>
    </citation>
    <scope>NUCLEOTIDE SEQUENCE [LARGE SCALE GENOMIC DNA]</scope>
    <source>
        <strain evidence="6">SQ149</strain>
    </source>
</reference>
<evidence type="ECO:0000259" key="4">
    <source>
        <dbReference type="PROSITE" id="PS01124"/>
    </source>
</evidence>
<dbReference type="Pfam" id="PF12833">
    <property type="entry name" value="HTH_18"/>
    <property type="match status" value="1"/>
</dbReference>
<protein>
    <submittedName>
        <fullName evidence="5">AraC family transcriptional regulator ligand-binding domain-containing protein</fullName>
    </submittedName>
</protein>
<keyword evidence="1" id="KW-0805">Transcription regulation</keyword>
<dbReference type="RefSeq" id="WP_348393304.1">
    <property type="nucleotide sequence ID" value="NZ_CP134145.1"/>
</dbReference>
<feature type="domain" description="HTH araC/xylS-type" evidence="4">
    <location>
        <begin position="230"/>
        <end position="328"/>
    </location>
</feature>
<evidence type="ECO:0000256" key="1">
    <source>
        <dbReference type="ARBA" id="ARBA00023015"/>
    </source>
</evidence>
<dbReference type="InterPro" id="IPR018060">
    <property type="entry name" value="HTH_AraC"/>
</dbReference>
<dbReference type="InterPro" id="IPR020449">
    <property type="entry name" value="Tscrpt_reg_AraC-type_HTH"/>
</dbReference>
<accession>A0ABY9TZA9</accession>
<evidence type="ECO:0000313" key="5">
    <source>
        <dbReference type="EMBL" id="WNC74197.1"/>
    </source>
</evidence>
<keyword evidence="2" id="KW-0238">DNA-binding</keyword>
<sequence>MKYVLPSIFLHPLKSLCIERYVDPSRILAQCNLPLSALHDTEMLIDHYAFSATLNTAANVMNEPLLGFYVGKQIQIAGVGFIGTLMTHQTMLMNVYPLLNYLFNAQERGTRHKLNISGKIASHYIEFLIEDKVDCHQLAQLALAGQHNIFKRIVGEQWQPTRVTFTSSKRIDVAQMQNYFNCPVLFNQKYDAIEFPAQILHQKLEPSLPINKSSKLKFAKLLHEFEDVAGLVSTFIESFLAQGYQDRINVAKSLGVHPRVLQSCLHERGVTYRGLVNRVRQKLAFELLAKTNLPITAIALQLGYNTASPFIRAFKQQQGITPDRWRHANLLN</sequence>